<evidence type="ECO:0000259" key="1">
    <source>
        <dbReference type="Pfam" id="PF22314"/>
    </source>
</evidence>
<feature type="domain" description="NPC1 middle luminal" evidence="1">
    <location>
        <begin position="26"/>
        <end position="53"/>
    </location>
</feature>
<feature type="non-terminal residue" evidence="3">
    <location>
        <position position="63"/>
    </location>
</feature>
<accession>A0A822FSX9</accession>
<dbReference type="Pfam" id="PF22314">
    <property type="entry name" value="NPC1_MLD"/>
    <property type="match status" value="1"/>
</dbReference>
<comment type="caution">
    <text evidence="3">The sequence shown here is derived from an EMBL/GenBank/DDBJ whole genome shotgun (WGS) entry which is preliminary data.</text>
</comment>
<organism evidence="3 4">
    <name type="scientific">Rotaria socialis</name>
    <dbReference type="NCBI Taxonomy" id="392032"/>
    <lineage>
        <taxon>Eukaryota</taxon>
        <taxon>Metazoa</taxon>
        <taxon>Spiralia</taxon>
        <taxon>Gnathifera</taxon>
        <taxon>Rotifera</taxon>
        <taxon>Eurotatoria</taxon>
        <taxon>Bdelloidea</taxon>
        <taxon>Philodinida</taxon>
        <taxon>Philodinidae</taxon>
        <taxon>Rotaria</taxon>
    </lineage>
</organism>
<dbReference type="AlphaFoldDB" id="A0A822FSX9"/>
<dbReference type="PANTHER" id="PTHR45727">
    <property type="entry name" value="NPC INTRACELLULAR CHOLESTEROL TRANSPORTER 1"/>
    <property type="match status" value="1"/>
</dbReference>
<dbReference type="EMBL" id="CAJOBR010082754">
    <property type="protein sequence ID" value="CAF5127087.1"/>
    <property type="molecule type" value="Genomic_DNA"/>
</dbReference>
<dbReference type="GO" id="GO:0005886">
    <property type="term" value="C:plasma membrane"/>
    <property type="evidence" value="ECO:0007669"/>
    <property type="project" value="TreeGrafter"/>
</dbReference>
<evidence type="ECO:0000313" key="4">
    <source>
        <dbReference type="Proteomes" id="UP000663848"/>
    </source>
</evidence>
<dbReference type="PANTHER" id="PTHR45727:SF2">
    <property type="entry name" value="NPC INTRACELLULAR CHOLESTEROL TRANSPORTER 1"/>
    <property type="match status" value="1"/>
</dbReference>
<dbReference type="Proteomes" id="UP000663848">
    <property type="component" value="Unassembled WGS sequence"/>
</dbReference>
<dbReference type="EMBL" id="CAJOBR010078840">
    <property type="protein sequence ID" value="CAF5118294.1"/>
    <property type="molecule type" value="Genomic_DNA"/>
</dbReference>
<gene>
    <name evidence="2" type="ORF">QYT958_LOCUS45896</name>
    <name evidence="3" type="ORF">QYT958_LOCUS46475</name>
</gene>
<evidence type="ECO:0000313" key="3">
    <source>
        <dbReference type="EMBL" id="CAF5127087.1"/>
    </source>
</evidence>
<feature type="non-terminal residue" evidence="3">
    <location>
        <position position="1"/>
    </location>
</feature>
<dbReference type="GO" id="GO:0015485">
    <property type="term" value="F:cholesterol binding"/>
    <property type="evidence" value="ECO:0007669"/>
    <property type="project" value="TreeGrafter"/>
</dbReference>
<sequence>GLLKFKVTTDPVLLWSAKSSIARQQKDYFDKHFKPFYRTTQIIIVPDDQSFTTHYYLSPPAPA</sequence>
<proteinExistence type="predicted"/>
<dbReference type="InterPro" id="IPR053956">
    <property type="entry name" value="NPC1_MLD"/>
</dbReference>
<dbReference type="GO" id="GO:0042632">
    <property type="term" value="P:cholesterol homeostasis"/>
    <property type="evidence" value="ECO:0007669"/>
    <property type="project" value="TreeGrafter"/>
</dbReference>
<evidence type="ECO:0000313" key="2">
    <source>
        <dbReference type="EMBL" id="CAF5118294.1"/>
    </source>
</evidence>
<reference evidence="3" key="1">
    <citation type="submission" date="2021-02" db="EMBL/GenBank/DDBJ databases">
        <authorList>
            <person name="Nowell W R."/>
        </authorList>
    </citation>
    <scope>NUCLEOTIDE SEQUENCE</scope>
</reference>
<dbReference type="GO" id="GO:0015918">
    <property type="term" value="P:sterol transport"/>
    <property type="evidence" value="ECO:0007669"/>
    <property type="project" value="TreeGrafter"/>
</dbReference>
<dbReference type="GO" id="GO:0030299">
    <property type="term" value="P:intestinal cholesterol absorption"/>
    <property type="evidence" value="ECO:0007669"/>
    <property type="project" value="TreeGrafter"/>
</dbReference>
<protein>
    <recommendedName>
        <fullName evidence="1">NPC1 middle luminal domain-containing protein</fullName>
    </recommendedName>
</protein>
<name>A0A822FSX9_9BILA</name>